<organism evidence="2 3">
    <name type="scientific">Pontibacter diazotrophicus</name>
    <dbReference type="NCBI Taxonomy" id="1400979"/>
    <lineage>
        <taxon>Bacteria</taxon>
        <taxon>Pseudomonadati</taxon>
        <taxon>Bacteroidota</taxon>
        <taxon>Cytophagia</taxon>
        <taxon>Cytophagales</taxon>
        <taxon>Hymenobacteraceae</taxon>
        <taxon>Pontibacter</taxon>
    </lineage>
</organism>
<dbReference type="SUPFAM" id="SSF82171">
    <property type="entry name" value="DPP6 N-terminal domain-like"/>
    <property type="match status" value="1"/>
</dbReference>
<keyword evidence="3" id="KW-1185">Reference proteome</keyword>
<dbReference type="Gene3D" id="2.130.10.10">
    <property type="entry name" value="YVTN repeat-like/Quinoprotein amine dehydrogenase"/>
    <property type="match status" value="1"/>
</dbReference>
<dbReference type="RefSeq" id="WP_115565438.1">
    <property type="nucleotide sequence ID" value="NZ_QRGR01000009.1"/>
</dbReference>
<dbReference type="InterPro" id="IPR011659">
    <property type="entry name" value="WD40"/>
</dbReference>
<proteinExistence type="predicted"/>
<feature type="transmembrane region" description="Helical" evidence="1">
    <location>
        <begin position="16"/>
        <end position="38"/>
    </location>
</feature>
<dbReference type="Proteomes" id="UP000256708">
    <property type="component" value="Unassembled WGS sequence"/>
</dbReference>
<keyword evidence="1" id="KW-1133">Transmembrane helix</keyword>
<reference evidence="3" key="1">
    <citation type="submission" date="2018-08" db="EMBL/GenBank/DDBJ databases">
        <authorList>
            <person name="Liu Z.-W."/>
            <person name="Du Z.-J."/>
        </authorList>
    </citation>
    <scope>NUCLEOTIDE SEQUENCE [LARGE SCALE GENOMIC DNA]</scope>
    <source>
        <strain evidence="3">H4X</strain>
    </source>
</reference>
<keyword evidence="1" id="KW-0812">Transmembrane</keyword>
<accession>A0A3D8LD90</accession>
<dbReference type="OrthoDB" id="8432779at2"/>
<dbReference type="EMBL" id="QRGR01000009">
    <property type="protein sequence ID" value="RDV15419.1"/>
    <property type="molecule type" value="Genomic_DNA"/>
</dbReference>
<dbReference type="Pfam" id="PF07676">
    <property type="entry name" value="PD40"/>
    <property type="match status" value="1"/>
</dbReference>
<evidence type="ECO:0000256" key="1">
    <source>
        <dbReference type="SAM" id="Phobius"/>
    </source>
</evidence>
<comment type="caution">
    <text evidence="2">The sequence shown here is derived from an EMBL/GenBank/DDBJ whole genome shotgun (WGS) entry which is preliminary data.</text>
</comment>
<evidence type="ECO:0000313" key="2">
    <source>
        <dbReference type="EMBL" id="RDV15419.1"/>
    </source>
</evidence>
<gene>
    <name evidence="2" type="ORF">DXT99_10220</name>
</gene>
<sequence>MQISCSTLHIAKRLQLLFLTARGAGIVIAGVSVLVLSWTASAQVVEGIDYADRAHVDKTFDMAGTDIFGQRFPSESLTITDPVTGVEITALTTSRHSSSKIYQDHPNWTADGKHIVFSSNRNTAAGGNVTFAGDKTPQRVRQYYAISMDNHEIVQVTTGRSGGDLLLGHKRNVAFQIRDNQVVEVNLAALLDDSKQGKVKDPASYEKVVATIPDDLKPGGMCLDINDKRIFFSTRAANDHSAIYSVDFDSNKTTKLIEVPFRTGHFQANPFVSGEMMYCWETGGDAPQRMWVLRVDKNGKVTNRPVYKEKADEWVTHEIFAGPDHIMFNIMGHIDRLRKNPTGIVLFNIRTNEVVKRLEQAKELGGYWHAAGTKDLKWAVGDSFDGNIYRINIETGDATLLTTGHRPNTKSPFSSQAHAHQSISPDGKWVLFNSSMLTDSDIMMVPLHPEGL</sequence>
<keyword evidence="1" id="KW-0472">Membrane</keyword>
<dbReference type="InterPro" id="IPR015943">
    <property type="entry name" value="WD40/YVTN_repeat-like_dom_sf"/>
</dbReference>
<evidence type="ECO:0000313" key="3">
    <source>
        <dbReference type="Proteomes" id="UP000256708"/>
    </source>
</evidence>
<dbReference type="PANTHER" id="PTHR36842">
    <property type="entry name" value="PROTEIN TOLB HOMOLOG"/>
    <property type="match status" value="1"/>
</dbReference>
<dbReference type="AlphaFoldDB" id="A0A3D8LD90"/>
<dbReference type="PANTHER" id="PTHR36842:SF1">
    <property type="entry name" value="PROTEIN TOLB"/>
    <property type="match status" value="1"/>
</dbReference>
<protein>
    <submittedName>
        <fullName evidence="2">Biopolymer transporter Tol</fullName>
    </submittedName>
</protein>
<name>A0A3D8LD90_9BACT</name>